<comment type="caution">
    <text evidence="1">The sequence shown here is derived from an EMBL/GenBank/DDBJ whole genome shotgun (WGS) entry which is preliminary data.</text>
</comment>
<dbReference type="Proteomes" id="UP000886501">
    <property type="component" value="Unassembled WGS sequence"/>
</dbReference>
<keyword evidence="2" id="KW-1185">Reference proteome</keyword>
<dbReference type="EMBL" id="MU118106">
    <property type="protein sequence ID" value="KAF9645050.1"/>
    <property type="molecule type" value="Genomic_DNA"/>
</dbReference>
<name>A0ACB6Z5N9_THEGA</name>
<gene>
    <name evidence="1" type="ORF">BDM02DRAFT_3076018</name>
</gene>
<feature type="non-terminal residue" evidence="1">
    <location>
        <position position="1"/>
    </location>
</feature>
<evidence type="ECO:0000313" key="2">
    <source>
        <dbReference type="Proteomes" id="UP000886501"/>
    </source>
</evidence>
<evidence type="ECO:0000313" key="1">
    <source>
        <dbReference type="EMBL" id="KAF9645050.1"/>
    </source>
</evidence>
<proteinExistence type="predicted"/>
<reference evidence="1" key="2">
    <citation type="journal article" date="2020" name="Nat. Commun.">
        <title>Large-scale genome sequencing of mycorrhizal fungi provides insights into the early evolution of symbiotic traits.</title>
        <authorList>
            <person name="Miyauchi S."/>
            <person name="Kiss E."/>
            <person name="Kuo A."/>
            <person name="Drula E."/>
            <person name="Kohler A."/>
            <person name="Sanchez-Garcia M."/>
            <person name="Morin E."/>
            <person name="Andreopoulos B."/>
            <person name="Barry K.W."/>
            <person name="Bonito G."/>
            <person name="Buee M."/>
            <person name="Carver A."/>
            <person name="Chen C."/>
            <person name="Cichocki N."/>
            <person name="Clum A."/>
            <person name="Culley D."/>
            <person name="Crous P.W."/>
            <person name="Fauchery L."/>
            <person name="Girlanda M."/>
            <person name="Hayes R.D."/>
            <person name="Keri Z."/>
            <person name="LaButti K."/>
            <person name="Lipzen A."/>
            <person name="Lombard V."/>
            <person name="Magnuson J."/>
            <person name="Maillard F."/>
            <person name="Murat C."/>
            <person name="Nolan M."/>
            <person name="Ohm R.A."/>
            <person name="Pangilinan J."/>
            <person name="Pereira M.F."/>
            <person name="Perotto S."/>
            <person name="Peter M."/>
            <person name="Pfister S."/>
            <person name="Riley R."/>
            <person name="Sitrit Y."/>
            <person name="Stielow J.B."/>
            <person name="Szollosi G."/>
            <person name="Zifcakova L."/>
            <person name="Stursova M."/>
            <person name="Spatafora J.W."/>
            <person name="Tedersoo L."/>
            <person name="Vaario L.M."/>
            <person name="Yamada A."/>
            <person name="Yan M."/>
            <person name="Wang P."/>
            <person name="Xu J."/>
            <person name="Bruns T."/>
            <person name="Baldrian P."/>
            <person name="Vilgalys R."/>
            <person name="Dunand C."/>
            <person name="Henrissat B."/>
            <person name="Grigoriev I.V."/>
            <person name="Hibbett D."/>
            <person name="Nagy L.G."/>
            <person name="Martin F.M."/>
        </authorList>
    </citation>
    <scope>NUCLEOTIDE SEQUENCE</scope>
    <source>
        <strain evidence="1">P2</strain>
    </source>
</reference>
<accession>A0ACB6Z5N9</accession>
<sequence>KGCLRGTRETVLSKIESWARDFEKSPVFWLNGLAGTGKSTIAQTVSERVFGDGLLGASFFCSRDFEDRNNLRLIFPTLAFQLAHKYPTFRSAL</sequence>
<feature type="non-terminal residue" evidence="1">
    <location>
        <position position="93"/>
    </location>
</feature>
<protein>
    <submittedName>
        <fullName evidence="1">Uncharacterized protein</fullName>
    </submittedName>
</protein>
<reference evidence="1" key="1">
    <citation type="submission" date="2019-10" db="EMBL/GenBank/DDBJ databases">
        <authorList>
            <consortium name="DOE Joint Genome Institute"/>
            <person name="Kuo A."/>
            <person name="Miyauchi S."/>
            <person name="Kiss E."/>
            <person name="Drula E."/>
            <person name="Kohler A."/>
            <person name="Sanchez-Garcia M."/>
            <person name="Andreopoulos B."/>
            <person name="Barry K.W."/>
            <person name="Bonito G."/>
            <person name="Buee M."/>
            <person name="Carver A."/>
            <person name="Chen C."/>
            <person name="Cichocki N."/>
            <person name="Clum A."/>
            <person name="Culley D."/>
            <person name="Crous P.W."/>
            <person name="Fauchery L."/>
            <person name="Girlanda M."/>
            <person name="Hayes R."/>
            <person name="Keri Z."/>
            <person name="Labutti K."/>
            <person name="Lipzen A."/>
            <person name="Lombard V."/>
            <person name="Magnuson J."/>
            <person name="Maillard F."/>
            <person name="Morin E."/>
            <person name="Murat C."/>
            <person name="Nolan M."/>
            <person name="Ohm R."/>
            <person name="Pangilinan J."/>
            <person name="Pereira M."/>
            <person name="Perotto S."/>
            <person name="Peter M."/>
            <person name="Riley R."/>
            <person name="Sitrit Y."/>
            <person name="Stielow B."/>
            <person name="Szollosi G."/>
            <person name="Zifcakova L."/>
            <person name="Stursova M."/>
            <person name="Spatafora J.W."/>
            <person name="Tedersoo L."/>
            <person name="Vaario L.-M."/>
            <person name="Yamada A."/>
            <person name="Yan M."/>
            <person name="Wang P."/>
            <person name="Xu J."/>
            <person name="Bruns T."/>
            <person name="Baldrian P."/>
            <person name="Vilgalys R."/>
            <person name="Henrissat B."/>
            <person name="Grigoriev I.V."/>
            <person name="Hibbett D."/>
            <person name="Nagy L.G."/>
            <person name="Martin F.M."/>
        </authorList>
    </citation>
    <scope>NUCLEOTIDE SEQUENCE</scope>
    <source>
        <strain evidence="1">P2</strain>
    </source>
</reference>
<organism evidence="1 2">
    <name type="scientific">Thelephora ganbajun</name>
    <name type="common">Ganba fungus</name>
    <dbReference type="NCBI Taxonomy" id="370292"/>
    <lineage>
        <taxon>Eukaryota</taxon>
        <taxon>Fungi</taxon>
        <taxon>Dikarya</taxon>
        <taxon>Basidiomycota</taxon>
        <taxon>Agaricomycotina</taxon>
        <taxon>Agaricomycetes</taxon>
        <taxon>Thelephorales</taxon>
        <taxon>Thelephoraceae</taxon>
        <taxon>Thelephora</taxon>
    </lineage>
</organism>